<evidence type="ECO:0000313" key="10">
    <source>
        <dbReference type="EMBL" id="SUB56815.1"/>
    </source>
</evidence>
<dbReference type="EMBL" id="UGSZ01000001">
    <property type="protein sequence ID" value="SUB56815.1"/>
    <property type="molecule type" value="Genomic_DNA"/>
</dbReference>
<dbReference type="AlphaFoldDB" id="A0A379C505"/>
<dbReference type="RefSeq" id="WP_019034380.1">
    <property type="nucleotide sequence ID" value="NZ_JASOSY010000006.1"/>
</dbReference>
<comment type="similarity">
    <text evidence="6">Belongs to the nlpA lipoprotein family.</text>
</comment>
<evidence type="ECO:0000256" key="2">
    <source>
        <dbReference type="ARBA" id="ARBA00022729"/>
    </source>
</evidence>
<keyword evidence="4" id="KW-0564">Palmitate</keyword>
<dbReference type="GO" id="GO:0016020">
    <property type="term" value="C:membrane"/>
    <property type="evidence" value="ECO:0007669"/>
    <property type="project" value="UniProtKB-SubCell"/>
</dbReference>
<sequence length="299" mass="32804">MKNLKILGVAALSLTLLLSACGKNDAKTEEKANGANATNQAEQTADGQKKDLVPISEDNKIVIGVSATPHGEIVDALQDKFKEAGLDVKTVVFDDYIQPNLQLSSGDINANYFQHEPYLDEFVKDRKIDNITTLGFVHLEPMALYSAKYKSISEIPDGSDIILPNDPTNGARALILLEDAGLIKIKDRTNLNTTEKDITENPHNFKFTAVEAPSVAQVYKDAGAGVINSNFALTAGLKPTSDSLFLESKDSPYANLVAIRKEDTNKEKFQKFIEILQSEDAKKFIDEKYQGAIIQVKNK</sequence>
<dbReference type="PROSITE" id="PS51257">
    <property type="entry name" value="PROKAR_LIPOPROTEIN"/>
    <property type="match status" value="1"/>
</dbReference>
<comment type="subcellular location">
    <subcellularLocation>
        <location evidence="1">Membrane</location>
        <topology evidence="1">Lipid-anchor</topology>
    </subcellularLocation>
</comment>
<dbReference type="PIRSF" id="PIRSF002854">
    <property type="entry name" value="MetQ"/>
    <property type="match status" value="1"/>
</dbReference>
<feature type="chain" id="PRO_5039180709" description="Lipoprotein" evidence="9">
    <location>
        <begin position="23"/>
        <end position="299"/>
    </location>
</feature>
<protein>
    <recommendedName>
        <fullName evidence="6">Lipoprotein</fullName>
    </recommendedName>
</protein>
<evidence type="ECO:0000256" key="9">
    <source>
        <dbReference type="SAM" id="SignalP"/>
    </source>
</evidence>
<organism evidence="10 11">
    <name type="scientific">Peptoniphilus lacrimalis</name>
    <dbReference type="NCBI Taxonomy" id="33031"/>
    <lineage>
        <taxon>Bacteria</taxon>
        <taxon>Bacillati</taxon>
        <taxon>Bacillota</taxon>
        <taxon>Tissierellia</taxon>
        <taxon>Tissierellales</taxon>
        <taxon>Peptoniphilaceae</taxon>
        <taxon>Peptoniphilus</taxon>
    </lineage>
</organism>
<dbReference type="Proteomes" id="UP000255517">
    <property type="component" value="Unassembled WGS sequence"/>
</dbReference>
<reference evidence="10 11" key="1">
    <citation type="submission" date="2018-06" db="EMBL/GenBank/DDBJ databases">
        <authorList>
            <consortium name="Pathogen Informatics"/>
            <person name="Doyle S."/>
        </authorList>
    </citation>
    <scope>NUCLEOTIDE SEQUENCE [LARGE SCALE GENOMIC DNA]</scope>
    <source>
        <strain evidence="10 11">NCTC13149</strain>
    </source>
</reference>
<keyword evidence="3" id="KW-0472">Membrane</keyword>
<proteinExistence type="inferred from homology"/>
<dbReference type="PANTHER" id="PTHR30429">
    <property type="entry name" value="D-METHIONINE-BINDING LIPOPROTEIN METQ"/>
    <property type="match status" value="1"/>
</dbReference>
<evidence type="ECO:0000256" key="7">
    <source>
        <dbReference type="PIRSR" id="PIRSR002854-1"/>
    </source>
</evidence>
<keyword evidence="2 9" id="KW-0732">Signal</keyword>
<keyword evidence="5 6" id="KW-0449">Lipoprotein</keyword>
<feature type="compositionally biased region" description="Polar residues" evidence="8">
    <location>
        <begin position="35"/>
        <end position="46"/>
    </location>
</feature>
<dbReference type="OrthoDB" id="9812878at2"/>
<dbReference type="Gene3D" id="3.40.190.10">
    <property type="entry name" value="Periplasmic binding protein-like II"/>
    <property type="match status" value="2"/>
</dbReference>
<evidence type="ECO:0000256" key="3">
    <source>
        <dbReference type="ARBA" id="ARBA00023136"/>
    </source>
</evidence>
<feature type="lipid moiety-binding region" description="S-diacylglycerol cysteine" evidence="7">
    <location>
        <position position="21"/>
    </location>
</feature>
<dbReference type="Pfam" id="PF03180">
    <property type="entry name" value="Lipoprotein_9"/>
    <property type="match status" value="1"/>
</dbReference>
<evidence type="ECO:0000313" key="11">
    <source>
        <dbReference type="Proteomes" id="UP000255517"/>
    </source>
</evidence>
<gene>
    <name evidence="10" type="primary">metQ</name>
    <name evidence="10" type="ORF">NCTC13149_00622</name>
</gene>
<evidence type="ECO:0000256" key="1">
    <source>
        <dbReference type="ARBA" id="ARBA00004635"/>
    </source>
</evidence>
<dbReference type="InterPro" id="IPR004872">
    <property type="entry name" value="Lipoprotein_NlpA"/>
</dbReference>
<evidence type="ECO:0000256" key="4">
    <source>
        <dbReference type="ARBA" id="ARBA00023139"/>
    </source>
</evidence>
<name>A0A379C505_9FIRM</name>
<evidence type="ECO:0000256" key="5">
    <source>
        <dbReference type="ARBA" id="ARBA00023288"/>
    </source>
</evidence>
<dbReference type="SUPFAM" id="SSF53850">
    <property type="entry name" value="Periplasmic binding protein-like II"/>
    <property type="match status" value="1"/>
</dbReference>
<dbReference type="STRING" id="1122949.GCA_000378725_00425"/>
<feature type="region of interest" description="Disordered" evidence="8">
    <location>
        <begin position="29"/>
        <end position="49"/>
    </location>
</feature>
<dbReference type="PANTHER" id="PTHR30429:SF0">
    <property type="entry name" value="METHIONINE-BINDING LIPOPROTEIN METQ"/>
    <property type="match status" value="1"/>
</dbReference>
<evidence type="ECO:0000256" key="8">
    <source>
        <dbReference type="SAM" id="MobiDB-lite"/>
    </source>
</evidence>
<accession>A0A379C505</accession>
<feature type="signal peptide" evidence="9">
    <location>
        <begin position="1"/>
        <end position="22"/>
    </location>
</feature>
<evidence type="ECO:0000256" key="6">
    <source>
        <dbReference type="PIRNR" id="PIRNR002854"/>
    </source>
</evidence>